<keyword evidence="2" id="KW-0805">Transcription regulation</keyword>
<evidence type="ECO:0000259" key="7">
    <source>
        <dbReference type="Pfam" id="PF08281"/>
    </source>
</evidence>
<dbReference type="SUPFAM" id="SSF88659">
    <property type="entry name" value="Sigma3 and sigma4 domains of RNA polymerase sigma factors"/>
    <property type="match status" value="1"/>
</dbReference>
<dbReference type="PANTHER" id="PTHR43133:SF50">
    <property type="entry name" value="ECF RNA POLYMERASE SIGMA FACTOR SIGM"/>
    <property type="match status" value="1"/>
</dbReference>
<dbReference type="InterPro" id="IPR039425">
    <property type="entry name" value="RNA_pol_sigma-70-like"/>
</dbReference>
<evidence type="ECO:0000256" key="1">
    <source>
        <dbReference type="ARBA" id="ARBA00010641"/>
    </source>
</evidence>
<dbReference type="InterPro" id="IPR013249">
    <property type="entry name" value="RNA_pol_sigma70_r4_t2"/>
</dbReference>
<evidence type="ECO:0000256" key="2">
    <source>
        <dbReference type="ARBA" id="ARBA00023015"/>
    </source>
</evidence>
<proteinExistence type="inferred from homology"/>
<dbReference type="InterPro" id="IPR007627">
    <property type="entry name" value="RNA_pol_sigma70_r2"/>
</dbReference>
<dbReference type="GO" id="GO:0016987">
    <property type="term" value="F:sigma factor activity"/>
    <property type="evidence" value="ECO:0007669"/>
    <property type="project" value="UniProtKB-KW"/>
</dbReference>
<evidence type="ECO:0000313" key="8">
    <source>
        <dbReference type="EMBL" id="MBE1487713.1"/>
    </source>
</evidence>
<dbReference type="SUPFAM" id="SSF88946">
    <property type="entry name" value="Sigma2 domain of RNA polymerase sigma factors"/>
    <property type="match status" value="1"/>
</dbReference>
<dbReference type="InterPro" id="IPR013325">
    <property type="entry name" value="RNA_pol_sigma_r2"/>
</dbReference>
<keyword evidence="5" id="KW-0804">Transcription</keyword>
<dbReference type="Gene3D" id="1.10.1740.10">
    <property type="match status" value="1"/>
</dbReference>
<gene>
    <name evidence="8" type="ORF">H4W31_003351</name>
</gene>
<dbReference type="InterPro" id="IPR013324">
    <property type="entry name" value="RNA_pol_sigma_r3/r4-like"/>
</dbReference>
<keyword evidence="3" id="KW-0731">Sigma factor</keyword>
<keyword evidence="4" id="KW-0238">DNA-binding</keyword>
<feature type="domain" description="RNA polymerase sigma-70 region 2" evidence="6">
    <location>
        <begin position="15"/>
        <end position="78"/>
    </location>
</feature>
<evidence type="ECO:0000256" key="5">
    <source>
        <dbReference type="ARBA" id="ARBA00023163"/>
    </source>
</evidence>
<protein>
    <submittedName>
        <fullName evidence="8">RNA polymerase sigma-70 factor (Sigma-E family)</fullName>
    </submittedName>
</protein>
<dbReference type="InterPro" id="IPR014284">
    <property type="entry name" value="RNA_pol_sigma-70_dom"/>
</dbReference>
<sequence length="176" mass="19842">MTTEEDQDYVEYVSASLERLRRAAYLLCGDAHRADDIVQSTLISVYLRWSKIRRVENLDGYVHRILVRRYVDENRRSWARVLLAWRVPELAAKPTASTEDADAVQAALAGLSRGQRSVLVLRFICDMSVQETAAALDCSTGNVKSQTSRGLAAMRTTLRAQWPAARSESIREVANR</sequence>
<dbReference type="Pfam" id="PF08281">
    <property type="entry name" value="Sigma70_r4_2"/>
    <property type="match status" value="1"/>
</dbReference>
<dbReference type="Proteomes" id="UP000649753">
    <property type="component" value="Unassembled WGS sequence"/>
</dbReference>
<keyword evidence="9" id="KW-1185">Reference proteome</keyword>
<dbReference type="InterPro" id="IPR014325">
    <property type="entry name" value="RNA_pol_sigma-E_actinobac"/>
</dbReference>
<dbReference type="EMBL" id="JADBEB010000001">
    <property type="protein sequence ID" value="MBE1487713.1"/>
    <property type="molecule type" value="Genomic_DNA"/>
</dbReference>
<dbReference type="Gene3D" id="1.10.10.10">
    <property type="entry name" value="Winged helix-like DNA-binding domain superfamily/Winged helix DNA-binding domain"/>
    <property type="match status" value="1"/>
</dbReference>
<reference evidence="8" key="1">
    <citation type="submission" date="2020-10" db="EMBL/GenBank/DDBJ databases">
        <title>Sequencing the genomes of 1000 actinobacteria strains.</title>
        <authorList>
            <person name="Klenk H.-P."/>
        </authorList>
    </citation>
    <scope>NUCLEOTIDE SEQUENCE</scope>
    <source>
        <strain evidence="8">DSM 46832</strain>
    </source>
</reference>
<accession>A0A927M3X1</accession>
<comment type="similarity">
    <text evidence="1">Belongs to the sigma-70 factor family. ECF subfamily.</text>
</comment>
<comment type="caution">
    <text evidence="8">The sequence shown here is derived from an EMBL/GenBank/DDBJ whole genome shotgun (WGS) entry which is preliminary data.</text>
</comment>
<dbReference type="AlphaFoldDB" id="A0A927M3X1"/>
<name>A0A927M3X1_9ACTN</name>
<organism evidence="8 9">
    <name type="scientific">Plantactinospora soyae</name>
    <dbReference type="NCBI Taxonomy" id="1544732"/>
    <lineage>
        <taxon>Bacteria</taxon>
        <taxon>Bacillati</taxon>
        <taxon>Actinomycetota</taxon>
        <taxon>Actinomycetes</taxon>
        <taxon>Micromonosporales</taxon>
        <taxon>Micromonosporaceae</taxon>
        <taxon>Plantactinospora</taxon>
    </lineage>
</organism>
<dbReference type="PANTHER" id="PTHR43133">
    <property type="entry name" value="RNA POLYMERASE ECF-TYPE SIGMA FACTO"/>
    <property type="match status" value="1"/>
</dbReference>
<evidence type="ECO:0000313" key="9">
    <source>
        <dbReference type="Proteomes" id="UP000649753"/>
    </source>
</evidence>
<dbReference type="CDD" id="cd06171">
    <property type="entry name" value="Sigma70_r4"/>
    <property type="match status" value="1"/>
</dbReference>
<dbReference type="InterPro" id="IPR036388">
    <property type="entry name" value="WH-like_DNA-bd_sf"/>
</dbReference>
<dbReference type="NCBIfam" id="TIGR02983">
    <property type="entry name" value="SigE-fam_strep"/>
    <property type="match status" value="1"/>
</dbReference>
<dbReference type="GO" id="GO:0003677">
    <property type="term" value="F:DNA binding"/>
    <property type="evidence" value="ECO:0007669"/>
    <property type="project" value="UniProtKB-KW"/>
</dbReference>
<evidence type="ECO:0000256" key="3">
    <source>
        <dbReference type="ARBA" id="ARBA00023082"/>
    </source>
</evidence>
<dbReference type="GO" id="GO:0006352">
    <property type="term" value="P:DNA-templated transcription initiation"/>
    <property type="evidence" value="ECO:0007669"/>
    <property type="project" value="InterPro"/>
</dbReference>
<dbReference type="RefSeq" id="WP_192767512.1">
    <property type="nucleotide sequence ID" value="NZ_JADBEB010000001.1"/>
</dbReference>
<feature type="domain" description="RNA polymerase sigma factor 70 region 4 type 2" evidence="7">
    <location>
        <begin position="102"/>
        <end position="154"/>
    </location>
</feature>
<evidence type="ECO:0000256" key="4">
    <source>
        <dbReference type="ARBA" id="ARBA00023125"/>
    </source>
</evidence>
<dbReference type="NCBIfam" id="TIGR02937">
    <property type="entry name" value="sigma70-ECF"/>
    <property type="match status" value="1"/>
</dbReference>
<dbReference type="Pfam" id="PF04542">
    <property type="entry name" value="Sigma70_r2"/>
    <property type="match status" value="1"/>
</dbReference>
<evidence type="ECO:0000259" key="6">
    <source>
        <dbReference type="Pfam" id="PF04542"/>
    </source>
</evidence>